<name>A0A397IZM5_9GLOM</name>
<keyword evidence="3" id="KW-1185">Reference proteome</keyword>
<evidence type="ECO:0000313" key="3">
    <source>
        <dbReference type="Proteomes" id="UP000266861"/>
    </source>
</evidence>
<dbReference type="EMBL" id="PQFF01000131">
    <property type="protein sequence ID" value="RHZ79868.1"/>
    <property type="molecule type" value="Genomic_DNA"/>
</dbReference>
<protein>
    <submittedName>
        <fullName evidence="2">Uncharacterized protein</fullName>
    </submittedName>
</protein>
<gene>
    <name evidence="2" type="ORF">Glove_140g88</name>
</gene>
<evidence type="ECO:0000256" key="1">
    <source>
        <dbReference type="SAM" id="MobiDB-lite"/>
    </source>
</evidence>
<comment type="caution">
    <text evidence="2">The sequence shown here is derived from an EMBL/GenBank/DDBJ whole genome shotgun (WGS) entry which is preliminary data.</text>
</comment>
<dbReference type="AlphaFoldDB" id="A0A397IZM5"/>
<proteinExistence type="predicted"/>
<evidence type="ECO:0000313" key="2">
    <source>
        <dbReference type="EMBL" id="RHZ79868.1"/>
    </source>
</evidence>
<organism evidence="2 3">
    <name type="scientific">Diversispora epigaea</name>
    <dbReference type="NCBI Taxonomy" id="1348612"/>
    <lineage>
        <taxon>Eukaryota</taxon>
        <taxon>Fungi</taxon>
        <taxon>Fungi incertae sedis</taxon>
        <taxon>Mucoromycota</taxon>
        <taxon>Glomeromycotina</taxon>
        <taxon>Glomeromycetes</taxon>
        <taxon>Diversisporales</taxon>
        <taxon>Diversisporaceae</taxon>
        <taxon>Diversispora</taxon>
    </lineage>
</organism>
<feature type="region of interest" description="Disordered" evidence="1">
    <location>
        <begin position="1"/>
        <end position="30"/>
    </location>
</feature>
<feature type="compositionally biased region" description="Polar residues" evidence="1">
    <location>
        <begin position="1"/>
        <end position="15"/>
    </location>
</feature>
<dbReference type="Proteomes" id="UP000266861">
    <property type="component" value="Unassembled WGS sequence"/>
</dbReference>
<accession>A0A397IZM5</accession>
<feature type="compositionally biased region" description="Basic and acidic residues" evidence="1">
    <location>
        <begin position="16"/>
        <end position="30"/>
    </location>
</feature>
<reference evidence="2 3" key="1">
    <citation type="submission" date="2018-08" db="EMBL/GenBank/DDBJ databases">
        <title>Genome and evolution of the arbuscular mycorrhizal fungus Diversispora epigaea (formerly Glomus versiforme) and its bacterial endosymbionts.</title>
        <authorList>
            <person name="Sun X."/>
            <person name="Fei Z."/>
            <person name="Harrison M."/>
        </authorList>
    </citation>
    <scope>NUCLEOTIDE SEQUENCE [LARGE SCALE GENOMIC DNA]</scope>
    <source>
        <strain evidence="2 3">IT104</strain>
    </source>
</reference>
<sequence>MKLTSKFNKSNSQNSEEGKRDERNEGGGRERLMAKKYGYFNLIHQSYNEAVIN</sequence>